<name>A0ABW4TKD6_9ACTN</name>
<feature type="region of interest" description="Disordered" evidence="11">
    <location>
        <begin position="135"/>
        <end position="167"/>
    </location>
</feature>
<dbReference type="InterPro" id="IPR002156">
    <property type="entry name" value="RNaseH_domain"/>
</dbReference>
<evidence type="ECO:0000256" key="11">
    <source>
        <dbReference type="SAM" id="MobiDB-lite"/>
    </source>
</evidence>
<reference evidence="14" key="1">
    <citation type="journal article" date="2019" name="Int. J. Syst. Evol. Microbiol.">
        <title>The Global Catalogue of Microorganisms (GCM) 10K type strain sequencing project: providing services to taxonomists for standard genome sequencing and annotation.</title>
        <authorList>
            <consortium name="The Broad Institute Genomics Platform"/>
            <consortium name="The Broad Institute Genome Sequencing Center for Infectious Disease"/>
            <person name="Wu L."/>
            <person name="Ma J."/>
        </authorList>
    </citation>
    <scope>NUCLEOTIDE SEQUENCE [LARGE SCALE GENOMIC DNA]</scope>
    <source>
        <strain evidence="14">CGMCC 1.12477</strain>
    </source>
</reference>
<evidence type="ECO:0000259" key="12">
    <source>
        <dbReference type="PROSITE" id="PS50879"/>
    </source>
</evidence>
<feature type="compositionally biased region" description="Low complexity" evidence="11">
    <location>
        <begin position="141"/>
        <end position="153"/>
    </location>
</feature>
<dbReference type="SUPFAM" id="SSF54427">
    <property type="entry name" value="NTF2-like"/>
    <property type="match status" value="1"/>
</dbReference>
<comment type="catalytic activity">
    <reaction evidence="1">
        <text>Endonucleolytic cleavage to 5'-phosphomonoester.</text>
        <dbReference type="EC" id="3.1.26.4"/>
    </reaction>
</comment>
<dbReference type="InterPro" id="IPR050092">
    <property type="entry name" value="RNase_H"/>
</dbReference>
<dbReference type="EC" id="3.1.26.4" evidence="5"/>
<evidence type="ECO:0000256" key="7">
    <source>
        <dbReference type="ARBA" id="ARBA00022723"/>
    </source>
</evidence>
<evidence type="ECO:0000313" key="14">
    <source>
        <dbReference type="Proteomes" id="UP001597351"/>
    </source>
</evidence>
<evidence type="ECO:0000256" key="2">
    <source>
        <dbReference type="ARBA" id="ARBA00001946"/>
    </source>
</evidence>
<comment type="similarity">
    <text evidence="3">Belongs to the RNase H family.</text>
</comment>
<accession>A0ABW4TKD6</accession>
<keyword evidence="9" id="KW-0378">Hydrolase</keyword>
<keyword evidence="8" id="KW-0255">Endonuclease</keyword>
<evidence type="ECO:0000256" key="6">
    <source>
        <dbReference type="ARBA" id="ARBA00022722"/>
    </source>
</evidence>
<keyword evidence="10" id="KW-0460">Magnesium</keyword>
<evidence type="ECO:0000256" key="10">
    <source>
        <dbReference type="ARBA" id="ARBA00022842"/>
    </source>
</evidence>
<dbReference type="InterPro" id="IPR027843">
    <property type="entry name" value="DUF4440"/>
</dbReference>
<protein>
    <recommendedName>
        <fullName evidence="5">ribonuclease H</fullName>
        <ecNumber evidence="5">3.1.26.4</ecNumber>
    </recommendedName>
</protein>
<proteinExistence type="inferred from homology"/>
<keyword evidence="6" id="KW-0540">Nuclease</keyword>
<comment type="caution">
    <text evidence="13">The sequence shown here is derived from an EMBL/GenBank/DDBJ whole genome shotgun (WGS) entry which is preliminary data.</text>
</comment>
<dbReference type="Pfam" id="PF00075">
    <property type="entry name" value="RNase_H"/>
    <property type="match status" value="1"/>
</dbReference>
<evidence type="ECO:0000256" key="1">
    <source>
        <dbReference type="ARBA" id="ARBA00000077"/>
    </source>
</evidence>
<evidence type="ECO:0000256" key="9">
    <source>
        <dbReference type="ARBA" id="ARBA00022801"/>
    </source>
</evidence>
<dbReference type="SUPFAM" id="SSF53098">
    <property type="entry name" value="Ribonuclease H-like"/>
    <property type="match status" value="1"/>
</dbReference>
<keyword evidence="7" id="KW-0479">Metal-binding</keyword>
<comment type="subunit">
    <text evidence="4">Monomer.</text>
</comment>
<dbReference type="InterPro" id="IPR012337">
    <property type="entry name" value="RNaseH-like_sf"/>
</dbReference>
<evidence type="ECO:0000256" key="5">
    <source>
        <dbReference type="ARBA" id="ARBA00012180"/>
    </source>
</evidence>
<dbReference type="CDD" id="cd09278">
    <property type="entry name" value="RNase_HI_prokaryote_like"/>
    <property type="match status" value="1"/>
</dbReference>
<keyword evidence="14" id="KW-1185">Reference proteome</keyword>
<feature type="domain" description="RNase H type-1" evidence="12">
    <location>
        <begin position="1"/>
        <end position="137"/>
    </location>
</feature>
<dbReference type="EMBL" id="JBHUGD010000003">
    <property type="protein sequence ID" value="MFD1946405.1"/>
    <property type="molecule type" value="Genomic_DNA"/>
</dbReference>
<evidence type="ECO:0000256" key="3">
    <source>
        <dbReference type="ARBA" id="ARBA00005300"/>
    </source>
</evidence>
<dbReference type="Gene3D" id="3.30.420.10">
    <property type="entry name" value="Ribonuclease H-like superfamily/Ribonuclease H"/>
    <property type="match status" value="1"/>
</dbReference>
<evidence type="ECO:0000256" key="8">
    <source>
        <dbReference type="ARBA" id="ARBA00022759"/>
    </source>
</evidence>
<dbReference type="Proteomes" id="UP001597351">
    <property type="component" value="Unassembled WGS sequence"/>
</dbReference>
<dbReference type="PROSITE" id="PS50879">
    <property type="entry name" value="RNASE_H_1"/>
    <property type="match status" value="1"/>
</dbReference>
<evidence type="ECO:0000256" key="4">
    <source>
        <dbReference type="ARBA" id="ARBA00011245"/>
    </source>
</evidence>
<dbReference type="Gene3D" id="3.10.450.50">
    <property type="match status" value="1"/>
</dbReference>
<comment type="cofactor">
    <cofactor evidence="2">
        <name>Mg(2+)</name>
        <dbReference type="ChEBI" id="CHEBI:18420"/>
    </cofactor>
</comment>
<gene>
    <name evidence="13" type="ORF">ACFSDE_06340</name>
</gene>
<evidence type="ECO:0000313" key="13">
    <source>
        <dbReference type="EMBL" id="MFD1946405.1"/>
    </source>
</evidence>
<organism evidence="13 14">
    <name type="scientific">Nocardioides aestuarii</name>
    <dbReference type="NCBI Taxonomy" id="252231"/>
    <lineage>
        <taxon>Bacteria</taxon>
        <taxon>Bacillati</taxon>
        <taxon>Actinomycetota</taxon>
        <taxon>Actinomycetes</taxon>
        <taxon>Propionibacteriales</taxon>
        <taxon>Nocardioidaceae</taxon>
        <taxon>Nocardioides</taxon>
    </lineage>
</organism>
<dbReference type="InterPro" id="IPR036397">
    <property type="entry name" value="RNaseH_sf"/>
</dbReference>
<dbReference type="InterPro" id="IPR032710">
    <property type="entry name" value="NTF2-like_dom_sf"/>
</dbReference>
<dbReference type="InterPro" id="IPR022892">
    <property type="entry name" value="RNaseHI"/>
</dbReference>
<dbReference type="PANTHER" id="PTHR10642">
    <property type="entry name" value="RIBONUCLEASE H1"/>
    <property type="match status" value="1"/>
</dbReference>
<dbReference type="RefSeq" id="WP_343916523.1">
    <property type="nucleotide sequence ID" value="NZ_BAAAJT010000002.1"/>
</dbReference>
<sequence>MTLVAAADGSALGNPGPAGWAWYVDDDRWASGGWPHGTNNMGELTAVLDLLQQTADLDDDLVVYCDSTYAINAITKWMAGWKRKGWKKGDGKPVANVEIMKALDAAMRPNVTFRWVKGHAGHELNEKADELANAAARAHQAGSSPAAGPGFSSRRSSHDFSVTAPPEPDPDLFSLVDELSDEDQVVALERSLLTDEVRSDPAAVAALLDAAWSEVGRSGRVWTRSEILGEIGPLTSPVELDVLGVDRVAEGVLLLRWRGTSAAGEGTLRSSLWVRSGGRWLQRFHQGTPEG</sequence>
<dbReference type="Pfam" id="PF14534">
    <property type="entry name" value="DUF4440"/>
    <property type="match status" value="1"/>
</dbReference>
<dbReference type="PANTHER" id="PTHR10642:SF26">
    <property type="entry name" value="RIBONUCLEASE H1"/>
    <property type="match status" value="1"/>
</dbReference>